<dbReference type="Gene3D" id="1.10.530.10">
    <property type="match status" value="1"/>
</dbReference>
<dbReference type="Pfam" id="PF13406">
    <property type="entry name" value="SLT_2"/>
    <property type="match status" value="1"/>
</dbReference>
<dbReference type="InterPro" id="IPR023346">
    <property type="entry name" value="Lysozyme-like_dom_sf"/>
</dbReference>
<reference evidence="4" key="1">
    <citation type="journal article" date="2021" name="PeerJ">
        <title>Extensive microbial diversity within the chicken gut microbiome revealed by metagenomics and culture.</title>
        <authorList>
            <person name="Gilroy R."/>
            <person name="Ravi A."/>
            <person name="Getino M."/>
            <person name="Pursley I."/>
            <person name="Horton D.L."/>
            <person name="Alikhan N.F."/>
            <person name="Baker D."/>
            <person name="Gharbi K."/>
            <person name="Hall N."/>
            <person name="Watson M."/>
            <person name="Adriaenssens E.M."/>
            <person name="Foster-Nyarko E."/>
            <person name="Jarju S."/>
            <person name="Secka A."/>
            <person name="Antonio M."/>
            <person name="Oren A."/>
            <person name="Chaudhuri R.R."/>
            <person name="La Ragione R."/>
            <person name="Hildebrand F."/>
            <person name="Pallen M.J."/>
        </authorList>
    </citation>
    <scope>NUCLEOTIDE SEQUENCE</scope>
    <source>
        <strain evidence="4">ChiGjej2B2-19336</strain>
    </source>
</reference>
<proteinExistence type="predicted"/>
<dbReference type="AlphaFoldDB" id="A0A921AWJ0"/>
<dbReference type="GO" id="GO:0009253">
    <property type="term" value="P:peptidoglycan catabolic process"/>
    <property type="evidence" value="ECO:0007669"/>
    <property type="project" value="TreeGrafter"/>
</dbReference>
<dbReference type="InterPro" id="IPR043426">
    <property type="entry name" value="MltB-like"/>
</dbReference>
<protein>
    <submittedName>
        <fullName evidence="4">Lytic murein transglycosylase</fullName>
    </submittedName>
</protein>
<evidence type="ECO:0000256" key="2">
    <source>
        <dbReference type="SAM" id="SignalP"/>
    </source>
</evidence>
<dbReference type="EMBL" id="DYZA01000147">
    <property type="protein sequence ID" value="HJD97448.1"/>
    <property type="molecule type" value="Genomic_DNA"/>
</dbReference>
<keyword evidence="2" id="KW-0732">Signal</keyword>
<accession>A0A921AWJ0</accession>
<sequence>MRFFLYSIVLCLLMLPLSACSKASSPQPSPDRIGSVENSSADEAPFTAPSWRETWSRLSATLQKDGLDEEFTLEVFARLDMPPSPIPMGIKVRELYTNAFIPKPKARPPKSFETKLGIPGPWFKGVVTTKNAKLCRDFMNKHAVAFARAELNYGIPSEVAAALLFVETRLGEYLGKHNAFYMLSSMAVTRDPDSIPEYINKLPGAEDKLPWIRGKMKIKADWAYKELKALLSYCRANHLDPFKMKGSVYGAIGLCQFMPTNIPRYGVDGNGDGVIDLFCVDDAVSSLSNYLRRNGWKSGLSVQKQARVLRTYNAMDIYAHTILALAKTIRQLP</sequence>
<feature type="signal peptide" evidence="2">
    <location>
        <begin position="1"/>
        <end position="21"/>
    </location>
</feature>
<evidence type="ECO:0000259" key="3">
    <source>
        <dbReference type="Pfam" id="PF13406"/>
    </source>
</evidence>
<organism evidence="4 5">
    <name type="scientific">Mailhella massiliensis</name>
    <dbReference type="NCBI Taxonomy" id="1903261"/>
    <lineage>
        <taxon>Bacteria</taxon>
        <taxon>Pseudomonadati</taxon>
        <taxon>Thermodesulfobacteriota</taxon>
        <taxon>Desulfovibrionia</taxon>
        <taxon>Desulfovibrionales</taxon>
        <taxon>Desulfovibrionaceae</taxon>
        <taxon>Mailhella</taxon>
    </lineage>
</organism>
<feature type="domain" description="Transglycosylase SLT" evidence="3">
    <location>
        <begin position="120"/>
        <end position="308"/>
    </location>
</feature>
<gene>
    <name evidence="4" type="ORF">K8W16_07365</name>
</gene>
<dbReference type="InterPro" id="IPR031304">
    <property type="entry name" value="SLT_2"/>
</dbReference>
<dbReference type="PANTHER" id="PTHR30163">
    <property type="entry name" value="MEMBRANE-BOUND LYTIC MUREIN TRANSGLYCOSYLASE B"/>
    <property type="match status" value="1"/>
</dbReference>
<dbReference type="Gene3D" id="1.10.8.350">
    <property type="entry name" value="Bacterial muramidase"/>
    <property type="match status" value="1"/>
</dbReference>
<dbReference type="RefSeq" id="WP_304122505.1">
    <property type="nucleotide sequence ID" value="NZ_DYZA01000147.1"/>
</dbReference>
<dbReference type="SUPFAM" id="SSF53955">
    <property type="entry name" value="Lysozyme-like"/>
    <property type="match status" value="1"/>
</dbReference>
<dbReference type="Proteomes" id="UP000698963">
    <property type="component" value="Unassembled WGS sequence"/>
</dbReference>
<feature type="region of interest" description="Disordered" evidence="1">
    <location>
        <begin position="24"/>
        <end position="48"/>
    </location>
</feature>
<dbReference type="PANTHER" id="PTHR30163:SF9">
    <property type="entry name" value="MEMBRANE-BOUND LYTIC MUREIN TRANSGLYCOSYLASE B"/>
    <property type="match status" value="1"/>
</dbReference>
<dbReference type="GO" id="GO:0008933">
    <property type="term" value="F:peptidoglycan lytic transglycosylase activity"/>
    <property type="evidence" value="ECO:0007669"/>
    <property type="project" value="TreeGrafter"/>
</dbReference>
<dbReference type="CDD" id="cd13399">
    <property type="entry name" value="Slt35-like"/>
    <property type="match status" value="1"/>
</dbReference>
<feature type="chain" id="PRO_5037241976" evidence="2">
    <location>
        <begin position="22"/>
        <end position="333"/>
    </location>
</feature>
<reference evidence="4" key="2">
    <citation type="submission" date="2021-09" db="EMBL/GenBank/DDBJ databases">
        <authorList>
            <person name="Gilroy R."/>
        </authorList>
    </citation>
    <scope>NUCLEOTIDE SEQUENCE</scope>
    <source>
        <strain evidence="4">ChiGjej2B2-19336</strain>
    </source>
</reference>
<name>A0A921AWJ0_9BACT</name>
<evidence type="ECO:0000313" key="5">
    <source>
        <dbReference type="Proteomes" id="UP000698963"/>
    </source>
</evidence>
<comment type="caution">
    <text evidence="4">The sequence shown here is derived from an EMBL/GenBank/DDBJ whole genome shotgun (WGS) entry which is preliminary data.</text>
</comment>
<evidence type="ECO:0000313" key="4">
    <source>
        <dbReference type="EMBL" id="HJD97448.1"/>
    </source>
</evidence>
<evidence type="ECO:0000256" key="1">
    <source>
        <dbReference type="SAM" id="MobiDB-lite"/>
    </source>
</evidence>